<protein>
    <recommendedName>
        <fullName evidence="4">Band 7 domain-containing protein</fullName>
    </recommendedName>
</protein>
<dbReference type="SMART" id="SM00244">
    <property type="entry name" value="PHB"/>
    <property type="match status" value="1"/>
</dbReference>
<evidence type="ECO:0000256" key="2">
    <source>
        <dbReference type="SAM" id="Coils"/>
    </source>
</evidence>
<dbReference type="AlphaFoldDB" id="A0A6B2LBB5"/>
<sequence length="303" mass="34612">MVWSFLALLVVGVLVVKVIIVNDGTVVIIERLGRYHRTLPPGLHFLIRFLHNERTVQWSATEFKNGSKYFHLFRSSVIPTAPETFDIPPIQVFTKDLMQVSVDLVVRYQIKDVKKAAYNTKDLFQILQNAIETSLMNAAACVTVAEILYSKDSLQGQMMKGVDLSEYGVEMKWMGVQRIDISPDYQKVTEGNMLKQKEAETILLIQQAKRLADLEALKNEQEIEMQRVAHKIKMEEMNMKAQMEREKMLLEMECARVKEVLKAGVDLRYLNTYTWSRSMVESAKAGAKVVMLPNSAFSIVDSN</sequence>
<keyword evidence="2" id="KW-0175">Coiled coil</keyword>
<dbReference type="EMBL" id="GIBP01005327">
    <property type="protein sequence ID" value="NDV34296.1"/>
    <property type="molecule type" value="Transcribed_RNA"/>
</dbReference>
<organism evidence="5">
    <name type="scientific">Arcella intermedia</name>
    <dbReference type="NCBI Taxonomy" id="1963864"/>
    <lineage>
        <taxon>Eukaryota</taxon>
        <taxon>Amoebozoa</taxon>
        <taxon>Tubulinea</taxon>
        <taxon>Elardia</taxon>
        <taxon>Arcellinida</taxon>
        <taxon>Sphaerothecina</taxon>
        <taxon>Arcellidae</taxon>
        <taxon>Arcella</taxon>
    </lineage>
</organism>
<dbReference type="GO" id="GO:0005886">
    <property type="term" value="C:plasma membrane"/>
    <property type="evidence" value="ECO:0007669"/>
    <property type="project" value="InterPro"/>
</dbReference>
<name>A0A6B2LBB5_9EUKA</name>
<proteinExistence type="inferred from homology"/>
<feature type="coiled-coil region" evidence="2">
    <location>
        <begin position="204"/>
        <end position="260"/>
    </location>
</feature>
<dbReference type="Gene3D" id="3.30.479.30">
    <property type="entry name" value="Band 7 domain"/>
    <property type="match status" value="1"/>
</dbReference>
<keyword evidence="3" id="KW-0472">Membrane</keyword>
<keyword evidence="3" id="KW-0812">Transmembrane</keyword>
<dbReference type="PANTHER" id="PTHR10264">
    <property type="entry name" value="BAND 7 PROTEIN-RELATED"/>
    <property type="match status" value="1"/>
</dbReference>
<comment type="similarity">
    <text evidence="1">Belongs to the band 7/mec-2 family.</text>
</comment>
<dbReference type="SUPFAM" id="SSF117892">
    <property type="entry name" value="Band 7/SPFH domain"/>
    <property type="match status" value="1"/>
</dbReference>
<dbReference type="PANTHER" id="PTHR10264:SF19">
    <property type="entry name" value="AT06885P-RELATED"/>
    <property type="match status" value="1"/>
</dbReference>
<keyword evidence="3" id="KW-1133">Transmembrane helix</keyword>
<feature type="domain" description="Band 7" evidence="4">
    <location>
        <begin position="20"/>
        <end position="193"/>
    </location>
</feature>
<dbReference type="Pfam" id="PF01145">
    <property type="entry name" value="Band_7"/>
    <property type="match status" value="1"/>
</dbReference>
<evidence type="ECO:0000256" key="3">
    <source>
        <dbReference type="SAM" id="Phobius"/>
    </source>
</evidence>
<feature type="transmembrane region" description="Helical" evidence="3">
    <location>
        <begin position="6"/>
        <end position="29"/>
    </location>
</feature>
<evidence type="ECO:0000313" key="5">
    <source>
        <dbReference type="EMBL" id="NDV34296.1"/>
    </source>
</evidence>
<evidence type="ECO:0000259" key="4">
    <source>
        <dbReference type="SMART" id="SM00244"/>
    </source>
</evidence>
<reference evidence="5" key="1">
    <citation type="journal article" date="2020" name="J. Eukaryot. Microbiol.">
        <title>De novo Sequencing, Assembly and Annotation of the Transcriptome for the Free-Living Testate Amoeba Arcella intermedia.</title>
        <authorList>
            <person name="Ribeiro G.M."/>
            <person name="Porfirio-Sousa A.L."/>
            <person name="Maurer-Alcala X.X."/>
            <person name="Katz L.A."/>
            <person name="Lahr D.J.G."/>
        </authorList>
    </citation>
    <scope>NUCLEOTIDE SEQUENCE</scope>
</reference>
<dbReference type="InterPro" id="IPR001107">
    <property type="entry name" value="Band_7"/>
</dbReference>
<dbReference type="InterPro" id="IPR043202">
    <property type="entry name" value="Band-7_stomatin-like"/>
</dbReference>
<accession>A0A6B2LBB5</accession>
<dbReference type="InterPro" id="IPR036013">
    <property type="entry name" value="Band_7/SPFH_dom_sf"/>
</dbReference>
<evidence type="ECO:0000256" key="1">
    <source>
        <dbReference type="ARBA" id="ARBA00008164"/>
    </source>
</evidence>